<gene>
    <name evidence="10" type="ORF">B4135_3002</name>
</gene>
<evidence type="ECO:0000256" key="5">
    <source>
        <dbReference type="ARBA" id="ARBA00022982"/>
    </source>
</evidence>
<comment type="function">
    <text evidence="6">The electron transfer flavoprotein serves as a specific electron acceptor for other dehydrogenases. It transfers the electrons to the main respiratory chain via ETF-ubiquinone oxidoreductase (ETF dehydrogenase).</text>
</comment>
<organism evidence="10 11">
    <name type="scientific">Caldibacillus debilis</name>
    <dbReference type="NCBI Taxonomy" id="301148"/>
    <lineage>
        <taxon>Bacteria</taxon>
        <taxon>Bacillati</taxon>
        <taxon>Bacillota</taxon>
        <taxon>Bacilli</taxon>
        <taxon>Bacillales</taxon>
        <taxon>Bacillaceae</taxon>
        <taxon>Caldibacillus</taxon>
    </lineage>
</organism>
<dbReference type="EMBL" id="LQYT01000085">
    <property type="protein sequence ID" value="KYD13061.1"/>
    <property type="molecule type" value="Genomic_DNA"/>
</dbReference>
<dbReference type="Gene3D" id="3.40.50.620">
    <property type="entry name" value="HUPs"/>
    <property type="match status" value="1"/>
</dbReference>
<dbReference type="CDD" id="cd01714">
    <property type="entry name" value="ETF_beta"/>
    <property type="match status" value="1"/>
</dbReference>
<dbReference type="InterPro" id="IPR033948">
    <property type="entry name" value="ETF_beta_N"/>
</dbReference>
<dbReference type="Pfam" id="PF01012">
    <property type="entry name" value="ETF"/>
    <property type="match status" value="1"/>
</dbReference>
<protein>
    <recommendedName>
        <fullName evidence="3">Electron transfer flavoprotein subunit beta</fullName>
    </recommendedName>
    <alternativeName>
        <fullName evidence="7">Electron transfer flavoprotein small subunit</fullName>
    </alternativeName>
</protein>
<dbReference type="InterPro" id="IPR000049">
    <property type="entry name" value="ET-Flavoprotein_bsu_CS"/>
</dbReference>
<dbReference type="GO" id="GO:0046395">
    <property type="term" value="P:carboxylic acid catabolic process"/>
    <property type="evidence" value="ECO:0007669"/>
    <property type="project" value="UniProtKB-ARBA"/>
</dbReference>
<evidence type="ECO:0000256" key="7">
    <source>
        <dbReference type="ARBA" id="ARBA00042002"/>
    </source>
</evidence>
<dbReference type="PANTHER" id="PTHR21294:SF8">
    <property type="entry name" value="ELECTRON TRANSFER FLAVOPROTEIN SUBUNIT BETA"/>
    <property type="match status" value="1"/>
</dbReference>
<name>A0A150LL30_9BACI</name>
<dbReference type="AlphaFoldDB" id="A0A150LL30"/>
<dbReference type="SUPFAM" id="SSF52402">
    <property type="entry name" value="Adenine nucleotide alpha hydrolases-like"/>
    <property type="match status" value="1"/>
</dbReference>
<dbReference type="PANTHER" id="PTHR21294">
    <property type="entry name" value="ELECTRON TRANSFER FLAVOPROTEIN BETA-SUBUNIT"/>
    <property type="match status" value="1"/>
</dbReference>
<feature type="domain" description="Electron transfer flavoprotein alpha/beta-subunit N-terminal" evidence="9">
    <location>
        <begin position="21"/>
        <end position="211"/>
    </location>
</feature>
<reference evidence="10 11" key="1">
    <citation type="submission" date="2016-01" db="EMBL/GenBank/DDBJ databases">
        <title>Draft Genome Sequences of Seven Thermophilic Sporeformers Isolated from Foods.</title>
        <authorList>
            <person name="Berendsen E.M."/>
            <person name="Wells-Bennik M.H."/>
            <person name="Krawcyk A.O."/>
            <person name="De Jong A."/>
            <person name="Holsappel S."/>
            <person name="Eijlander R.T."/>
            <person name="Kuipers O.P."/>
        </authorList>
    </citation>
    <scope>NUCLEOTIDE SEQUENCE [LARGE SCALE GENOMIC DNA]</scope>
    <source>
        <strain evidence="10 11">B4135</strain>
    </source>
</reference>
<dbReference type="SMART" id="SM00893">
    <property type="entry name" value="ETF"/>
    <property type="match status" value="1"/>
</dbReference>
<dbReference type="PROSITE" id="PS01065">
    <property type="entry name" value="ETF_BETA"/>
    <property type="match status" value="1"/>
</dbReference>
<dbReference type="GO" id="GO:0009055">
    <property type="term" value="F:electron transfer activity"/>
    <property type="evidence" value="ECO:0007669"/>
    <property type="project" value="InterPro"/>
</dbReference>
<dbReference type="PATRIC" id="fig|301148.3.peg.639"/>
<evidence type="ECO:0000256" key="2">
    <source>
        <dbReference type="ARBA" id="ARBA00011355"/>
    </source>
</evidence>
<dbReference type="InterPro" id="IPR014730">
    <property type="entry name" value="ETF_a/b_N"/>
</dbReference>
<accession>A0A150LL30</accession>
<dbReference type="GO" id="GO:0005829">
    <property type="term" value="C:cytosol"/>
    <property type="evidence" value="ECO:0007669"/>
    <property type="project" value="TreeGrafter"/>
</dbReference>
<dbReference type="STRING" id="301148.B4135_3002"/>
<evidence type="ECO:0000313" key="11">
    <source>
        <dbReference type="Proteomes" id="UP000075683"/>
    </source>
</evidence>
<dbReference type="InterPro" id="IPR012255">
    <property type="entry name" value="ETF_b"/>
</dbReference>
<evidence type="ECO:0000256" key="3">
    <source>
        <dbReference type="ARBA" id="ARBA00016797"/>
    </source>
</evidence>
<evidence type="ECO:0000259" key="9">
    <source>
        <dbReference type="SMART" id="SM00893"/>
    </source>
</evidence>
<keyword evidence="5" id="KW-0249">Electron transport</keyword>
<dbReference type="RefSeq" id="WP_061569509.1">
    <property type="nucleotide sequence ID" value="NZ_LQYT01000085.1"/>
</dbReference>
<comment type="subunit">
    <text evidence="2">Heterodimer of an alpha and a beta subunit.</text>
</comment>
<evidence type="ECO:0000256" key="6">
    <source>
        <dbReference type="ARBA" id="ARBA00025649"/>
    </source>
</evidence>
<dbReference type="FunFam" id="3.40.50.620:FF:000011">
    <property type="entry name" value="Electron transfer flavoprotein subunit beta"/>
    <property type="match status" value="1"/>
</dbReference>
<evidence type="ECO:0000313" key="10">
    <source>
        <dbReference type="EMBL" id="KYD13061.1"/>
    </source>
</evidence>
<evidence type="ECO:0000256" key="4">
    <source>
        <dbReference type="ARBA" id="ARBA00022448"/>
    </source>
</evidence>
<dbReference type="Proteomes" id="UP000075683">
    <property type="component" value="Unassembled WGS sequence"/>
</dbReference>
<sequence>MNIYVLLKRTFDTEEKISVQDGKINDDGVEFIINPYDEYAVEEAIRVKEAHGGEVTVITVGTEESEKQLRTALAMGADKAVLINTEEDLDSGDEYTTAKIIAEYLKDKEIDIIFAGNVAIDGGSGQVGPRVAELLGIPCITTITKLEIDGKNVSVIRDVEGDEERIEAPLPVLVTAQQGLNEPRYASLPGIMKAKKKPLEELELDDLGLDEDDVAAKTETVEIFLPPEKKAGKILQGELADQVKELVSLLRNEAKVI</sequence>
<comment type="cofactor">
    <cofactor evidence="8">
        <name>AMP</name>
        <dbReference type="ChEBI" id="CHEBI:456215"/>
    </cofactor>
</comment>
<proteinExistence type="inferred from homology"/>
<evidence type="ECO:0000256" key="1">
    <source>
        <dbReference type="ARBA" id="ARBA00007557"/>
    </source>
</evidence>
<keyword evidence="4" id="KW-0813">Transport</keyword>
<comment type="caution">
    <text evidence="10">The sequence shown here is derived from an EMBL/GenBank/DDBJ whole genome shotgun (WGS) entry which is preliminary data.</text>
</comment>
<evidence type="ECO:0000256" key="8">
    <source>
        <dbReference type="ARBA" id="ARBA00049933"/>
    </source>
</evidence>
<dbReference type="OrthoDB" id="9804960at2"/>
<dbReference type="PIRSF" id="PIRSF000090">
    <property type="entry name" value="Beta-ETF"/>
    <property type="match status" value="1"/>
</dbReference>
<dbReference type="InterPro" id="IPR014729">
    <property type="entry name" value="Rossmann-like_a/b/a_fold"/>
</dbReference>
<comment type="similarity">
    <text evidence="1">Belongs to the ETF beta-subunit/FixA family.</text>
</comment>